<sequence length="259" mass="27998">MPTVAENIEILSRINQDGLEFAVETTHTAHGGIFGAFQLFQLVLVAELAAPGKRVISIQTVFANSGESGKPARIKVDTLQNGRSFAFLTLTYCQGDVVVSRSEIMLTVDEDDFIHHRNPGATPLDVSDWEPTSAGLWPEHARHWQGSGEELAAVNYWLDAQPTPSMARALVALATEPAVMASVREFKEMPQASAGRMAGNVLVQNITLLEPADLASGIILRSTTRYAGQGRLHGEGSILDLSGQLIATYSTTGVLRYPR</sequence>
<gene>
    <name evidence="2" type="ORF">UFOPK3495_00194</name>
    <name evidence="3" type="ORF">UFOPK4237_01736</name>
</gene>
<protein>
    <submittedName>
        <fullName evidence="2">Unannotated protein</fullName>
    </submittedName>
</protein>
<dbReference type="Pfam" id="PF13622">
    <property type="entry name" value="4HBT_3"/>
    <property type="match status" value="1"/>
</dbReference>
<evidence type="ECO:0000313" key="2">
    <source>
        <dbReference type="EMBL" id="CAB4888998.1"/>
    </source>
</evidence>
<dbReference type="InterPro" id="IPR049449">
    <property type="entry name" value="TesB_ACOT8-like_N"/>
</dbReference>
<dbReference type="AlphaFoldDB" id="A0A6J7F5E9"/>
<evidence type="ECO:0000313" key="3">
    <source>
        <dbReference type="EMBL" id="CAB5043251.1"/>
    </source>
</evidence>
<accession>A0A6J7F5E9</accession>
<feature type="domain" description="Acyl-CoA thioesterase-like N-terminal HotDog" evidence="1">
    <location>
        <begin position="29"/>
        <end position="99"/>
    </location>
</feature>
<reference evidence="2" key="1">
    <citation type="submission" date="2020-05" db="EMBL/GenBank/DDBJ databases">
        <authorList>
            <person name="Chiriac C."/>
            <person name="Salcher M."/>
            <person name="Ghai R."/>
            <person name="Kavagutti S V."/>
        </authorList>
    </citation>
    <scope>NUCLEOTIDE SEQUENCE</scope>
</reference>
<organism evidence="2">
    <name type="scientific">freshwater metagenome</name>
    <dbReference type="NCBI Taxonomy" id="449393"/>
    <lineage>
        <taxon>unclassified sequences</taxon>
        <taxon>metagenomes</taxon>
        <taxon>ecological metagenomes</taxon>
    </lineage>
</organism>
<proteinExistence type="predicted"/>
<dbReference type="EMBL" id="CAFBPZ010000186">
    <property type="protein sequence ID" value="CAB5043251.1"/>
    <property type="molecule type" value="Genomic_DNA"/>
</dbReference>
<dbReference type="EMBL" id="CAFBMC010000005">
    <property type="protein sequence ID" value="CAB4888998.1"/>
    <property type="molecule type" value="Genomic_DNA"/>
</dbReference>
<evidence type="ECO:0000259" key="1">
    <source>
        <dbReference type="Pfam" id="PF13622"/>
    </source>
</evidence>
<dbReference type="InterPro" id="IPR029069">
    <property type="entry name" value="HotDog_dom_sf"/>
</dbReference>
<dbReference type="InterPro" id="IPR042171">
    <property type="entry name" value="Acyl-CoA_hotdog"/>
</dbReference>
<name>A0A6J7F5E9_9ZZZZ</name>
<dbReference type="SUPFAM" id="SSF54637">
    <property type="entry name" value="Thioesterase/thiol ester dehydrase-isomerase"/>
    <property type="match status" value="1"/>
</dbReference>
<dbReference type="Gene3D" id="2.40.160.210">
    <property type="entry name" value="Acyl-CoA thioesterase, double hotdog domain"/>
    <property type="match status" value="1"/>
</dbReference>